<dbReference type="AlphaFoldDB" id="A0A163QRC2"/>
<proteinExistence type="predicted"/>
<accession>A0A163QRC2</accession>
<dbReference type="Proteomes" id="UP000076447">
    <property type="component" value="Unassembled WGS sequence"/>
</dbReference>
<organism evidence="1 2">
    <name type="scientific">Oerskovia enterophila</name>
    <dbReference type="NCBI Taxonomy" id="43678"/>
    <lineage>
        <taxon>Bacteria</taxon>
        <taxon>Bacillati</taxon>
        <taxon>Actinomycetota</taxon>
        <taxon>Actinomycetes</taxon>
        <taxon>Micrococcales</taxon>
        <taxon>Cellulomonadaceae</taxon>
        <taxon>Oerskovia</taxon>
    </lineage>
</organism>
<protein>
    <submittedName>
        <fullName evidence="1">Uncharacterized protein</fullName>
    </submittedName>
</protein>
<comment type="caution">
    <text evidence="1">The sequence shown here is derived from an EMBL/GenBank/DDBJ whole genome shotgun (WGS) entry which is preliminary data.</text>
</comment>
<evidence type="ECO:0000313" key="2">
    <source>
        <dbReference type="Proteomes" id="UP000076447"/>
    </source>
</evidence>
<dbReference type="EMBL" id="LRIE01000079">
    <property type="protein sequence ID" value="KZM34444.1"/>
    <property type="molecule type" value="Genomic_DNA"/>
</dbReference>
<name>A0A163QRC2_9CELL</name>
<sequence length="138" mass="13777">MPIAARPATPAPITNTDAGAVLPAAVTWPANMPPYSSADSTTARYPATFDIALSTSSDCAREMRGTASSARAVTPRSASCWTSASFEPGASIAIRVAPSDSDATCSADGLLTAVTTSAPHACVASPRLAPASTYASSG</sequence>
<reference evidence="1 2" key="1">
    <citation type="submission" date="2016-01" db="EMBL/GenBank/DDBJ databases">
        <title>Genome sequence of Oerskovia enterophila VJag, an agar and cellulose degrading bacterium.</title>
        <authorList>
            <person name="Poehlein A."/>
            <person name="Jag V."/>
            <person name="Bengelsdorf F."/>
            <person name="Duerre P."/>
            <person name="Daniel R."/>
        </authorList>
    </citation>
    <scope>NUCLEOTIDE SEQUENCE [LARGE SCALE GENOMIC DNA]</scope>
    <source>
        <strain evidence="1 2">VJag</strain>
    </source>
</reference>
<evidence type="ECO:0000313" key="1">
    <source>
        <dbReference type="EMBL" id="KZM34444.1"/>
    </source>
</evidence>
<gene>
    <name evidence="1" type="ORF">OJAG_27410</name>
</gene>